<keyword evidence="1" id="KW-1133">Transmembrane helix</keyword>
<evidence type="ECO:0000313" key="3">
    <source>
        <dbReference type="Proteomes" id="UP000031829"/>
    </source>
</evidence>
<gene>
    <name evidence="2" type="ORF">BG04_380</name>
</gene>
<name>A0A0B6APQ7_PRIM2</name>
<keyword evidence="1" id="KW-0812">Transmembrane</keyword>
<protein>
    <submittedName>
        <fullName evidence="2">LPXTG cell wall anchor domain protein</fullName>
    </submittedName>
</protein>
<dbReference type="KEGG" id="bmeg:BG04_380"/>
<reference evidence="2 3" key="1">
    <citation type="journal article" date="2015" name="Genome Announc.">
        <title>Complete genome sequences for 35 biothreat assay-relevant bacillus species.</title>
        <authorList>
            <person name="Johnson S.L."/>
            <person name="Daligault H.E."/>
            <person name="Davenport K.W."/>
            <person name="Jaissle J."/>
            <person name="Frey K.G."/>
            <person name="Ladner J.T."/>
            <person name="Broomall S.M."/>
            <person name="Bishop-Lilly K.A."/>
            <person name="Bruce D.C."/>
            <person name="Gibbons H.S."/>
            <person name="Coyne S.R."/>
            <person name="Lo C.C."/>
            <person name="Meincke L."/>
            <person name="Munk A.C."/>
            <person name="Koroleva G.I."/>
            <person name="Rosenzweig C.N."/>
            <person name="Palacios G.F."/>
            <person name="Redden C.L."/>
            <person name="Minogue T.D."/>
            <person name="Chain P.S."/>
        </authorList>
    </citation>
    <scope>NUCLEOTIDE SEQUENCE [LARGE SCALE GENOMIC DNA]</scope>
    <source>
        <strain evidence="3">ATCC 14581 / DSM 32 / JCM 2506 / NBRC 15308 / NCIMB 9376 / NCTC 10342 / NRRL B-14308 / VKM B-512</strain>
    </source>
</reference>
<evidence type="ECO:0000256" key="1">
    <source>
        <dbReference type="SAM" id="Phobius"/>
    </source>
</evidence>
<dbReference type="EMBL" id="CP009920">
    <property type="protein sequence ID" value="AJI22633.1"/>
    <property type="molecule type" value="Genomic_DNA"/>
</dbReference>
<keyword evidence="1" id="KW-0472">Membrane</keyword>
<dbReference type="AlphaFoldDB" id="A0A0B6APQ7"/>
<feature type="transmembrane region" description="Helical" evidence="1">
    <location>
        <begin position="12"/>
        <end position="35"/>
    </location>
</feature>
<dbReference type="HOGENOM" id="CLU_3095609_0_0_9"/>
<sequence>MLNYLGIQIGSLYFPTSILLITFLVLIGFFIYFLSRRRKNRHESREQSRGK</sequence>
<accession>A0A0B6APQ7</accession>
<dbReference type="Proteomes" id="UP000031829">
    <property type="component" value="Chromosome"/>
</dbReference>
<organism evidence="2 3">
    <name type="scientific">Priestia megaterium (strain ATCC 14581 / DSM 32 / CCUG 1817 / JCM 2506 / NBRC 15308 / NCIMB 9376 / NCTC 10342 / NRRL B-14308 / VKM B-512 / Ford 19)</name>
    <name type="common">Bacillus megaterium</name>
    <dbReference type="NCBI Taxonomy" id="1348623"/>
    <lineage>
        <taxon>Bacteria</taxon>
        <taxon>Bacillati</taxon>
        <taxon>Bacillota</taxon>
        <taxon>Bacilli</taxon>
        <taxon>Bacillales</taxon>
        <taxon>Bacillaceae</taxon>
        <taxon>Priestia</taxon>
    </lineage>
</organism>
<proteinExistence type="predicted"/>
<evidence type="ECO:0000313" key="2">
    <source>
        <dbReference type="EMBL" id="AJI22633.1"/>
    </source>
</evidence>